<evidence type="ECO:0000256" key="1">
    <source>
        <dbReference type="ARBA" id="ARBA00005594"/>
    </source>
</evidence>
<dbReference type="InterPro" id="IPR002303">
    <property type="entry name" value="Valyl-tRNA_ligase"/>
</dbReference>
<dbReference type="GO" id="GO:0005524">
    <property type="term" value="F:ATP binding"/>
    <property type="evidence" value="ECO:0007669"/>
    <property type="project" value="UniProtKB-KW"/>
</dbReference>
<dbReference type="InterPro" id="IPR001412">
    <property type="entry name" value="aa-tRNA-synth_I_CS"/>
</dbReference>
<sequence length="935" mass="105850">MLATLRQAGRLPRRLYLGRIPLATLSTTAARTTLPPKPRRNLKEAFNPRKTSIEKGWYEYWDSRGHFEPAKDATKPAVRMLLPPPNVTGELHIGHALMLAIEDALARYYRMNSHQVIWAPGTDHAGIATQTVVEKMLAAQRSVTRQDLGREAFVEEVENWRQKYGRRILEQMKEIGASTTNSREYYTKDEGLSKAVSNAFVRLWEEGLIYRDTRMVNWSAKLQTAVSDIEVEFQEFPNAAGSTKIDGAEFGFLHQFAYPVVDGNGEEIIVATTRPETIPGDRAIAIHPEDPRYKHLHYKHVSHPLIPGLTIPIIPDATLVDPEFGTGAVKITPAHDINDYAFWKRHSKQAAPEDTTSKRVDIPLITIFDNAGKMTSACQVESLVGHDRLFMRKRVVKLLEDANVYRGKFKHNMRVPVCSRTGGVIEPMPQPQWYLKMKPLAQKVKEVAVRDGLKFLPEHPTEQLWNQWLDGIQDWCLSRQIWWGHRIPAYRVIKGDLTTRWIAAETEETATAQLTAEEKAQGCTLAQDEDVLDTWFSSGLLPLSTAGWRGTVGESDAWKENYPITFIESGGDILFFWLARMAMLSTHFSDALPFNEILLHPLVCDATGKKMSKSVGNVLDPLYVIHGKTQKEMIEKYAATFEAQLTQGPNAATAAQKKIREYEAATRKHFPKGITKSGADSLRMALVDYTRQSRQINFELRVVDVFRKLAIKLDNAVLFYTNTVAAQPFTPVDLKTADLTPHDRWIIHHNAELIRTVTSAFESRELHQATEAIRAYTYDTLCGVYIEFSKADIAPEAPDARRNVTLTLLYSLIDTLLRLLHPFMPFHSESLWQELSPSARALEDSVTIMKADWPTVAELPEAGDMGGQEMKDVLEILDEVRAFNGTGTVRMRAESEEYLRSMWATLEKMGKTKGRVTLGETGQERADGERWVKEW</sequence>
<dbReference type="InterPro" id="IPR014729">
    <property type="entry name" value="Rossmann-like_a/b/a_fold"/>
</dbReference>
<feature type="domain" description="Aminoacyl-tRNA synthetase class Ia" evidence="11">
    <location>
        <begin position="57"/>
        <end position="698"/>
    </location>
</feature>
<keyword evidence="5 10" id="KW-0067">ATP-binding</keyword>
<dbReference type="Gene3D" id="3.40.50.620">
    <property type="entry name" value="HUPs"/>
    <property type="match status" value="2"/>
</dbReference>
<comment type="catalytic activity">
    <reaction evidence="9">
        <text>tRNA(Val) + L-valine + ATP = L-valyl-tRNA(Val) + AMP + diphosphate</text>
        <dbReference type="Rhea" id="RHEA:10704"/>
        <dbReference type="Rhea" id="RHEA-COMP:9672"/>
        <dbReference type="Rhea" id="RHEA-COMP:9708"/>
        <dbReference type="ChEBI" id="CHEBI:30616"/>
        <dbReference type="ChEBI" id="CHEBI:33019"/>
        <dbReference type="ChEBI" id="CHEBI:57762"/>
        <dbReference type="ChEBI" id="CHEBI:78442"/>
        <dbReference type="ChEBI" id="CHEBI:78537"/>
        <dbReference type="ChEBI" id="CHEBI:456215"/>
        <dbReference type="EC" id="6.1.1.9"/>
    </reaction>
</comment>
<dbReference type="eggNOG" id="KOG0432">
    <property type="taxonomic scope" value="Eukaryota"/>
</dbReference>
<dbReference type="CDD" id="cd07962">
    <property type="entry name" value="Anticodon_Ia_Val"/>
    <property type="match status" value="1"/>
</dbReference>
<dbReference type="OrthoDB" id="629407at2759"/>
<dbReference type="InterPro" id="IPR013155">
    <property type="entry name" value="M/V/L/I-tRNA-synth_anticd-bd"/>
</dbReference>
<proteinExistence type="inferred from homology"/>
<keyword evidence="6 10" id="KW-0648">Protein biosynthesis</keyword>
<dbReference type="PROSITE" id="PS00178">
    <property type="entry name" value="AA_TRNA_LIGASE_I"/>
    <property type="match status" value="1"/>
</dbReference>
<dbReference type="GO" id="GO:0005829">
    <property type="term" value="C:cytosol"/>
    <property type="evidence" value="ECO:0007669"/>
    <property type="project" value="TreeGrafter"/>
</dbReference>
<keyword evidence="4 10" id="KW-0547">Nucleotide-binding</keyword>
<feature type="domain" description="Methionyl/Valyl/Leucyl/Isoleucyl-tRNA synthetase anticodon-binding" evidence="12">
    <location>
        <begin position="743"/>
        <end position="894"/>
    </location>
</feature>
<dbReference type="PANTHER" id="PTHR11946:SF109">
    <property type="entry name" value="VALINE--TRNA LIGASE"/>
    <property type="match status" value="1"/>
</dbReference>
<dbReference type="STRING" id="1076935.U4LEJ6"/>
<dbReference type="Pfam" id="PF00133">
    <property type="entry name" value="tRNA-synt_1"/>
    <property type="match status" value="1"/>
</dbReference>
<dbReference type="AlphaFoldDB" id="U4LEJ6"/>
<dbReference type="EMBL" id="HF935493">
    <property type="protein sequence ID" value="CCX09699.1"/>
    <property type="molecule type" value="Genomic_DNA"/>
</dbReference>
<dbReference type="SUPFAM" id="SSF52374">
    <property type="entry name" value="Nucleotidylyl transferase"/>
    <property type="match status" value="1"/>
</dbReference>
<evidence type="ECO:0000256" key="5">
    <source>
        <dbReference type="ARBA" id="ARBA00022840"/>
    </source>
</evidence>
<protein>
    <recommendedName>
        <fullName evidence="2">valine--tRNA ligase</fullName>
        <ecNumber evidence="2">6.1.1.9</ecNumber>
    </recommendedName>
    <alternativeName>
        <fullName evidence="8">Valyl-tRNA synthetase</fullName>
    </alternativeName>
</protein>
<dbReference type="InterPro" id="IPR009008">
    <property type="entry name" value="Val/Leu/Ile-tRNA-synth_edit"/>
</dbReference>
<dbReference type="GO" id="GO:0002161">
    <property type="term" value="F:aminoacyl-tRNA deacylase activity"/>
    <property type="evidence" value="ECO:0007669"/>
    <property type="project" value="InterPro"/>
</dbReference>
<dbReference type="InterPro" id="IPR033705">
    <property type="entry name" value="Anticodon_Ia_Val"/>
</dbReference>
<evidence type="ECO:0000259" key="11">
    <source>
        <dbReference type="Pfam" id="PF00133"/>
    </source>
</evidence>
<evidence type="ECO:0000256" key="10">
    <source>
        <dbReference type="RuleBase" id="RU363035"/>
    </source>
</evidence>
<evidence type="ECO:0000256" key="9">
    <source>
        <dbReference type="ARBA" id="ARBA00047552"/>
    </source>
</evidence>
<evidence type="ECO:0000256" key="8">
    <source>
        <dbReference type="ARBA" id="ARBA00029936"/>
    </source>
</evidence>
<keyword evidence="3 10" id="KW-0436">Ligase</keyword>
<dbReference type="Gene3D" id="3.90.740.10">
    <property type="entry name" value="Valyl/Leucyl/Isoleucyl-tRNA synthetase, editing domain"/>
    <property type="match status" value="2"/>
</dbReference>
<dbReference type="CDD" id="cd00817">
    <property type="entry name" value="ValRS_core"/>
    <property type="match status" value="1"/>
</dbReference>
<dbReference type="FunFam" id="3.40.50.620:FF:000020">
    <property type="entry name" value="Valine--tRNA ligase, mitochondrial"/>
    <property type="match status" value="1"/>
</dbReference>
<gene>
    <name evidence="13" type="ORF">PCON_09292</name>
</gene>
<dbReference type="GO" id="GO:0004832">
    <property type="term" value="F:valine-tRNA ligase activity"/>
    <property type="evidence" value="ECO:0007669"/>
    <property type="project" value="UniProtKB-EC"/>
</dbReference>
<evidence type="ECO:0000313" key="13">
    <source>
        <dbReference type="EMBL" id="CCX09699.1"/>
    </source>
</evidence>
<keyword evidence="14" id="KW-1185">Reference proteome</keyword>
<dbReference type="SUPFAM" id="SSF47323">
    <property type="entry name" value="Anticodon-binding domain of a subclass of class I aminoacyl-tRNA synthetases"/>
    <property type="match status" value="1"/>
</dbReference>
<dbReference type="NCBIfam" id="NF004349">
    <property type="entry name" value="PRK05729.1"/>
    <property type="match status" value="1"/>
</dbReference>
<dbReference type="NCBIfam" id="TIGR00422">
    <property type="entry name" value="valS"/>
    <property type="match status" value="1"/>
</dbReference>
<dbReference type="Gene3D" id="1.10.730.10">
    <property type="entry name" value="Isoleucyl-tRNA Synthetase, Domain 1"/>
    <property type="match status" value="1"/>
</dbReference>
<dbReference type="Pfam" id="PF08264">
    <property type="entry name" value="Anticodon_1"/>
    <property type="match status" value="1"/>
</dbReference>
<organism evidence="13 14">
    <name type="scientific">Pyronema omphalodes (strain CBS 100304)</name>
    <name type="common">Pyronema confluens</name>
    <dbReference type="NCBI Taxonomy" id="1076935"/>
    <lineage>
        <taxon>Eukaryota</taxon>
        <taxon>Fungi</taxon>
        <taxon>Dikarya</taxon>
        <taxon>Ascomycota</taxon>
        <taxon>Pezizomycotina</taxon>
        <taxon>Pezizomycetes</taxon>
        <taxon>Pezizales</taxon>
        <taxon>Pyronemataceae</taxon>
        <taxon>Pyronema</taxon>
    </lineage>
</organism>
<reference evidence="13 14" key="1">
    <citation type="journal article" date="2013" name="PLoS Genet.">
        <title>The genome and development-dependent transcriptomes of Pyronema confluens: a window into fungal evolution.</title>
        <authorList>
            <person name="Traeger S."/>
            <person name="Altegoer F."/>
            <person name="Freitag M."/>
            <person name="Gabaldon T."/>
            <person name="Kempken F."/>
            <person name="Kumar A."/>
            <person name="Marcet-Houben M."/>
            <person name="Poggeler S."/>
            <person name="Stajich J.E."/>
            <person name="Nowrousian M."/>
        </authorList>
    </citation>
    <scope>NUCLEOTIDE SEQUENCE [LARGE SCALE GENOMIC DNA]</scope>
    <source>
        <strain evidence="14">CBS 100304</strain>
        <tissue evidence="13">Vegetative mycelium</tissue>
    </source>
</reference>
<dbReference type="SUPFAM" id="SSF50677">
    <property type="entry name" value="ValRS/IleRS/LeuRS editing domain"/>
    <property type="match status" value="1"/>
</dbReference>
<evidence type="ECO:0000259" key="12">
    <source>
        <dbReference type="Pfam" id="PF08264"/>
    </source>
</evidence>
<dbReference type="OMA" id="PKYSCRQ"/>
<keyword evidence="7 10" id="KW-0030">Aminoacyl-tRNA synthetase</keyword>
<dbReference type="GO" id="GO:0006438">
    <property type="term" value="P:valyl-tRNA aminoacylation"/>
    <property type="evidence" value="ECO:0007669"/>
    <property type="project" value="InterPro"/>
</dbReference>
<evidence type="ECO:0000256" key="7">
    <source>
        <dbReference type="ARBA" id="ARBA00023146"/>
    </source>
</evidence>
<dbReference type="EC" id="6.1.1.9" evidence="2"/>
<accession>U4LEJ6</accession>
<evidence type="ECO:0000256" key="2">
    <source>
        <dbReference type="ARBA" id="ARBA00013169"/>
    </source>
</evidence>
<dbReference type="InterPro" id="IPR002300">
    <property type="entry name" value="aa-tRNA-synth_Ia"/>
</dbReference>
<evidence type="ECO:0000313" key="14">
    <source>
        <dbReference type="Proteomes" id="UP000018144"/>
    </source>
</evidence>
<dbReference type="PANTHER" id="PTHR11946">
    <property type="entry name" value="VALYL-TRNA SYNTHETASES"/>
    <property type="match status" value="1"/>
</dbReference>
<dbReference type="PRINTS" id="PR00986">
    <property type="entry name" value="TRNASYNTHVAL"/>
</dbReference>
<dbReference type="Proteomes" id="UP000018144">
    <property type="component" value="Unassembled WGS sequence"/>
</dbReference>
<dbReference type="InterPro" id="IPR009080">
    <property type="entry name" value="tRNAsynth_Ia_anticodon-bd"/>
</dbReference>
<evidence type="ECO:0000256" key="3">
    <source>
        <dbReference type="ARBA" id="ARBA00022598"/>
    </source>
</evidence>
<comment type="similarity">
    <text evidence="1 10">Belongs to the class-I aminoacyl-tRNA synthetase family.</text>
</comment>
<name>U4LEJ6_PYROM</name>
<evidence type="ECO:0000256" key="6">
    <source>
        <dbReference type="ARBA" id="ARBA00022917"/>
    </source>
</evidence>
<evidence type="ECO:0000256" key="4">
    <source>
        <dbReference type="ARBA" id="ARBA00022741"/>
    </source>
</evidence>